<evidence type="ECO:0000256" key="1">
    <source>
        <dbReference type="SAM" id="Phobius"/>
    </source>
</evidence>
<feature type="transmembrane region" description="Helical" evidence="1">
    <location>
        <begin position="39"/>
        <end position="57"/>
    </location>
</feature>
<keyword evidence="3" id="KW-1185">Reference proteome</keyword>
<proteinExistence type="predicted"/>
<name>A0ABV8ARL6_9BACT</name>
<keyword evidence="1" id="KW-0472">Membrane</keyword>
<dbReference type="Proteomes" id="UP001595805">
    <property type="component" value="Unassembled WGS sequence"/>
</dbReference>
<dbReference type="RefSeq" id="WP_377903908.1">
    <property type="nucleotide sequence ID" value="NZ_JBHRZS010000006.1"/>
</dbReference>
<keyword evidence="1" id="KW-0812">Transmembrane</keyword>
<reference evidence="3" key="1">
    <citation type="journal article" date="2019" name="Int. J. Syst. Evol. Microbiol.">
        <title>The Global Catalogue of Microorganisms (GCM) 10K type strain sequencing project: providing services to taxonomists for standard genome sequencing and annotation.</title>
        <authorList>
            <consortium name="The Broad Institute Genomics Platform"/>
            <consortium name="The Broad Institute Genome Sequencing Center for Infectious Disease"/>
            <person name="Wu L."/>
            <person name="Ma J."/>
        </authorList>
    </citation>
    <scope>NUCLEOTIDE SEQUENCE [LARGE SCALE GENOMIC DNA]</scope>
    <source>
        <strain evidence="3">CCUG 60523</strain>
    </source>
</reference>
<organism evidence="2 3">
    <name type="scientific">Algoriphagus namhaensis</name>
    <dbReference type="NCBI Taxonomy" id="915353"/>
    <lineage>
        <taxon>Bacteria</taxon>
        <taxon>Pseudomonadati</taxon>
        <taxon>Bacteroidota</taxon>
        <taxon>Cytophagia</taxon>
        <taxon>Cytophagales</taxon>
        <taxon>Cyclobacteriaceae</taxon>
        <taxon>Algoriphagus</taxon>
    </lineage>
</organism>
<evidence type="ECO:0000313" key="3">
    <source>
        <dbReference type="Proteomes" id="UP001595805"/>
    </source>
</evidence>
<evidence type="ECO:0000313" key="2">
    <source>
        <dbReference type="EMBL" id="MFC3879462.1"/>
    </source>
</evidence>
<sequence>MKQDQDIQRFFDELKAKDQQLAIPEFQGLPKPKVNMTPLWLTIGIAASLFLFAPLIWPEEEQIEVPRDVLIITLEENENDEQQFTIQQTTYLDIWESPTSALLTEY</sequence>
<gene>
    <name evidence="2" type="ORF">ACFOSV_04720</name>
</gene>
<keyword evidence="1" id="KW-1133">Transmembrane helix</keyword>
<protein>
    <submittedName>
        <fullName evidence="2">Uncharacterized protein</fullName>
    </submittedName>
</protein>
<comment type="caution">
    <text evidence="2">The sequence shown here is derived from an EMBL/GenBank/DDBJ whole genome shotgun (WGS) entry which is preliminary data.</text>
</comment>
<accession>A0ABV8ARL6</accession>
<dbReference type="EMBL" id="JBHRZS010000006">
    <property type="protein sequence ID" value="MFC3879462.1"/>
    <property type="molecule type" value="Genomic_DNA"/>
</dbReference>